<dbReference type="InterPro" id="IPR017896">
    <property type="entry name" value="4Fe4S_Fe-S-bd"/>
</dbReference>
<dbReference type="Pfam" id="PF04055">
    <property type="entry name" value="Radical_SAM"/>
    <property type="match status" value="1"/>
</dbReference>
<dbReference type="InterPro" id="IPR007197">
    <property type="entry name" value="rSAM"/>
</dbReference>
<proteinExistence type="inferred from homology"/>
<dbReference type="AlphaFoldDB" id="A0A9D8KDS0"/>
<dbReference type="SFLD" id="SFLDG01118">
    <property type="entry name" value="activating_enzymes__group_2"/>
    <property type="match status" value="1"/>
</dbReference>
<gene>
    <name evidence="11" type="ORF">JW984_08505</name>
</gene>
<keyword evidence="3" id="KW-0004">4Fe-4S</keyword>
<dbReference type="EMBL" id="JAFGIX010000043">
    <property type="protein sequence ID" value="MBN1573220.1"/>
    <property type="molecule type" value="Genomic_DNA"/>
</dbReference>
<keyword evidence="6" id="KW-0560">Oxidoreductase</keyword>
<reference evidence="11" key="1">
    <citation type="journal article" date="2021" name="Environ. Microbiol.">
        <title>Genomic characterization of three novel Desulfobacterota classes expand the metabolic and phylogenetic diversity of the phylum.</title>
        <authorList>
            <person name="Murphy C.L."/>
            <person name="Biggerstaff J."/>
            <person name="Eichhorn A."/>
            <person name="Ewing E."/>
            <person name="Shahan R."/>
            <person name="Soriano D."/>
            <person name="Stewart S."/>
            <person name="VanMol K."/>
            <person name="Walker R."/>
            <person name="Walters P."/>
            <person name="Elshahed M.S."/>
            <person name="Youssef N.H."/>
        </authorList>
    </citation>
    <scope>NUCLEOTIDE SEQUENCE</scope>
    <source>
        <strain evidence="11">Zod_Metabat.24</strain>
    </source>
</reference>
<dbReference type="SFLD" id="SFLDG01066">
    <property type="entry name" value="organic_radical-activating_enz"/>
    <property type="match status" value="1"/>
</dbReference>
<evidence type="ECO:0000256" key="5">
    <source>
        <dbReference type="ARBA" id="ARBA00022723"/>
    </source>
</evidence>
<feature type="domain" description="4Fe-4S ferredoxin-type" evidence="9">
    <location>
        <begin position="42"/>
        <end position="73"/>
    </location>
</feature>
<dbReference type="PIRSF" id="PIRSF000371">
    <property type="entry name" value="PFL_act_enz"/>
    <property type="match status" value="1"/>
</dbReference>
<dbReference type="PANTHER" id="PTHR30352">
    <property type="entry name" value="PYRUVATE FORMATE-LYASE-ACTIVATING ENZYME"/>
    <property type="match status" value="1"/>
</dbReference>
<dbReference type="InterPro" id="IPR013785">
    <property type="entry name" value="Aldolase_TIM"/>
</dbReference>
<dbReference type="CDD" id="cd01335">
    <property type="entry name" value="Radical_SAM"/>
    <property type="match status" value="1"/>
</dbReference>
<dbReference type="InterPro" id="IPR012839">
    <property type="entry name" value="Organic_radical_activase"/>
</dbReference>
<dbReference type="PANTHER" id="PTHR30352:SF4">
    <property type="entry name" value="PYRUVATE FORMATE-LYASE 2-ACTIVATING ENZYME"/>
    <property type="match status" value="1"/>
</dbReference>
<comment type="cofactor">
    <cofactor evidence="1">
        <name>[4Fe-4S] cluster</name>
        <dbReference type="ChEBI" id="CHEBI:49883"/>
    </cofactor>
</comment>
<sequence length="301" mass="33454">MGIVFDIQPYSIYDGPGIRTTVFLKGCPLNCVWCHNPESQRQRPEMGYTVDKCASCGKCIEECPNGALTLMDKKVVRDYRRCAACGLCGETCPNGAHEKIGLEMSAGDIVKKVVLDKPFFDESSGGVTITGGEPTAQREFLLKIVDLLREKDIHIALETCGYFKTDIVSTLIERVDLFLFDIKHIDPEIHKTFTGVDNGLILENFRLIAGNGGSGRVIPRIPLIPGFNADTSSLKEICEFLRETKYPGPVHLMPYNRMAKSKYEKLGRGGEYRDMGELTRDMLDGCVNLLGDYGFEAVINH</sequence>
<dbReference type="GO" id="GO:0046872">
    <property type="term" value="F:metal ion binding"/>
    <property type="evidence" value="ECO:0007669"/>
    <property type="project" value="UniProtKB-KW"/>
</dbReference>
<evidence type="ECO:0000259" key="10">
    <source>
        <dbReference type="PROSITE" id="PS51918"/>
    </source>
</evidence>
<comment type="caution">
    <text evidence="11">The sequence shown here is derived from an EMBL/GenBank/DDBJ whole genome shotgun (WGS) entry which is preliminary data.</text>
</comment>
<reference evidence="11" key="2">
    <citation type="submission" date="2021-01" db="EMBL/GenBank/DDBJ databases">
        <authorList>
            <person name="Hahn C.R."/>
            <person name="Youssef N.H."/>
            <person name="Elshahed M."/>
        </authorList>
    </citation>
    <scope>NUCLEOTIDE SEQUENCE</scope>
    <source>
        <strain evidence="11">Zod_Metabat.24</strain>
    </source>
</reference>
<dbReference type="Gene3D" id="3.30.70.20">
    <property type="match status" value="1"/>
</dbReference>
<keyword evidence="8" id="KW-0411">Iron-sulfur</keyword>
<dbReference type="Proteomes" id="UP000809273">
    <property type="component" value="Unassembled WGS sequence"/>
</dbReference>
<dbReference type="PROSITE" id="PS01087">
    <property type="entry name" value="RADICAL_ACTIVATING"/>
    <property type="match status" value="1"/>
</dbReference>
<keyword evidence="5" id="KW-0479">Metal-binding</keyword>
<dbReference type="SUPFAM" id="SSF102114">
    <property type="entry name" value="Radical SAM enzymes"/>
    <property type="match status" value="1"/>
</dbReference>
<keyword evidence="4" id="KW-0949">S-adenosyl-L-methionine</keyword>
<dbReference type="InterPro" id="IPR034457">
    <property type="entry name" value="Organic_radical-activating"/>
</dbReference>
<dbReference type="InterPro" id="IPR040074">
    <property type="entry name" value="BssD/PflA/YjjW"/>
</dbReference>
<name>A0A9D8KDS0_9DELT</name>
<dbReference type="NCBIfam" id="TIGR02494">
    <property type="entry name" value="PFLE_PFLC"/>
    <property type="match status" value="1"/>
</dbReference>
<dbReference type="PROSITE" id="PS51918">
    <property type="entry name" value="RADICAL_SAM"/>
    <property type="match status" value="1"/>
</dbReference>
<dbReference type="Gene3D" id="3.20.20.70">
    <property type="entry name" value="Aldolase class I"/>
    <property type="match status" value="1"/>
</dbReference>
<organism evidence="11 12">
    <name type="scientific">Candidatus Zymogenus saltonus</name>
    <dbReference type="NCBI Taxonomy" id="2844893"/>
    <lineage>
        <taxon>Bacteria</taxon>
        <taxon>Deltaproteobacteria</taxon>
        <taxon>Candidatus Zymogenia</taxon>
        <taxon>Candidatus Zymogeniales</taxon>
        <taxon>Candidatus Zymogenaceae</taxon>
        <taxon>Candidatus Zymogenus</taxon>
    </lineage>
</organism>
<evidence type="ECO:0000313" key="12">
    <source>
        <dbReference type="Proteomes" id="UP000809273"/>
    </source>
</evidence>
<protein>
    <submittedName>
        <fullName evidence="11">Glycyl-radical enzyme activating protein</fullName>
    </submittedName>
</protein>
<dbReference type="InterPro" id="IPR001989">
    <property type="entry name" value="Radical_activat_CS"/>
</dbReference>
<dbReference type="InterPro" id="IPR058240">
    <property type="entry name" value="rSAM_sf"/>
</dbReference>
<dbReference type="SFLD" id="SFLDS00029">
    <property type="entry name" value="Radical_SAM"/>
    <property type="match status" value="1"/>
</dbReference>
<feature type="domain" description="Radical SAM core" evidence="10">
    <location>
        <begin position="13"/>
        <end position="296"/>
    </location>
</feature>
<dbReference type="Pfam" id="PF13353">
    <property type="entry name" value="Fer4_12"/>
    <property type="match status" value="1"/>
</dbReference>
<dbReference type="PROSITE" id="PS51379">
    <property type="entry name" value="4FE4S_FER_2"/>
    <property type="match status" value="2"/>
</dbReference>
<evidence type="ECO:0000313" key="11">
    <source>
        <dbReference type="EMBL" id="MBN1573220.1"/>
    </source>
</evidence>
<keyword evidence="7" id="KW-0408">Iron</keyword>
<dbReference type="InterPro" id="IPR017900">
    <property type="entry name" value="4Fe4S_Fe_S_CS"/>
</dbReference>
<feature type="domain" description="4Fe-4S ferredoxin-type" evidence="9">
    <location>
        <begin position="74"/>
        <end position="102"/>
    </location>
</feature>
<evidence type="ECO:0000256" key="4">
    <source>
        <dbReference type="ARBA" id="ARBA00022691"/>
    </source>
</evidence>
<evidence type="ECO:0000256" key="8">
    <source>
        <dbReference type="ARBA" id="ARBA00023014"/>
    </source>
</evidence>
<evidence type="ECO:0000256" key="1">
    <source>
        <dbReference type="ARBA" id="ARBA00001966"/>
    </source>
</evidence>
<comment type="similarity">
    <text evidence="2">Belongs to the organic radical-activating enzymes family.</text>
</comment>
<evidence type="ECO:0000256" key="3">
    <source>
        <dbReference type="ARBA" id="ARBA00022485"/>
    </source>
</evidence>
<evidence type="ECO:0000259" key="9">
    <source>
        <dbReference type="PROSITE" id="PS51379"/>
    </source>
</evidence>
<dbReference type="GO" id="GO:0051539">
    <property type="term" value="F:4 iron, 4 sulfur cluster binding"/>
    <property type="evidence" value="ECO:0007669"/>
    <property type="project" value="UniProtKB-KW"/>
</dbReference>
<dbReference type="PROSITE" id="PS00198">
    <property type="entry name" value="4FE4S_FER_1"/>
    <property type="match status" value="2"/>
</dbReference>
<dbReference type="GO" id="GO:0016491">
    <property type="term" value="F:oxidoreductase activity"/>
    <property type="evidence" value="ECO:0007669"/>
    <property type="project" value="UniProtKB-KW"/>
</dbReference>
<evidence type="ECO:0000256" key="2">
    <source>
        <dbReference type="ARBA" id="ARBA00009777"/>
    </source>
</evidence>
<dbReference type="SUPFAM" id="SSF54862">
    <property type="entry name" value="4Fe-4S ferredoxins"/>
    <property type="match status" value="1"/>
</dbReference>
<accession>A0A9D8KDS0</accession>
<evidence type="ECO:0000256" key="7">
    <source>
        <dbReference type="ARBA" id="ARBA00023004"/>
    </source>
</evidence>
<evidence type="ECO:0000256" key="6">
    <source>
        <dbReference type="ARBA" id="ARBA00023002"/>
    </source>
</evidence>